<evidence type="ECO:0000256" key="6">
    <source>
        <dbReference type="ARBA" id="ARBA00023002"/>
    </source>
</evidence>
<dbReference type="SMART" id="SM00558">
    <property type="entry name" value="JmjC"/>
    <property type="match status" value="1"/>
</dbReference>
<dbReference type="PROSITE" id="PS51184">
    <property type="entry name" value="JMJC"/>
    <property type="match status" value="1"/>
</dbReference>
<organism evidence="14">
    <name type="scientific">Attheya septentrionalis</name>
    <dbReference type="NCBI Taxonomy" id="420275"/>
    <lineage>
        <taxon>Eukaryota</taxon>
        <taxon>Sar</taxon>
        <taxon>Stramenopiles</taxon>
        <taxon>Ochrophyta</taxon>
        <taxon>Bacillariophyta</taxon>
        <taxon>Coscinodiscophyceae</taxon>
        <taxon>Chaetocerotophycidae</taxon>
        <taxon>Chaetocerotales</taxon>
        <taxon>Attheyaceae</taxon>
        <taxon>Attheya</taxon>
    </lineage>
</organism>
<keyword evidence="6" id="KW-0560">Oxidoreductase</keyword>
<dbReference type="InterPro" id="IPR050910">
    <property type="entry name" value="JMJD6_ArgDemeth/LysHydrox"/>
</dbReference>
<dbReference type="GO" id="GO:0046872">
    <property type="term" value="F:metal ion binding"/>
    <property type="evidence" value="ECO:0007669"/>
    <property type="project" value="UniProtKB-KW"/>
</dbReference>
<evidence type="ECO:0000256" key="2">
    <source>
        <dbReference type="ARBA" id="ARBA00004123"/>
    </source>
</evidence>
<evidence type="ECO:0000313" key="14">
    <source>
        <dbReference type="EMBL" id="CAD9822627.1"/>
    </source>
</evidence>
<feature type="domain" description="JmjC" evidence="13">
    <location>
        <begin position="352"/>
        <end position="520"/>
    </location>
</feature>
<proteinExistence type="inferred from homology"/>
<dbReference type="AlphaFoldDB" id="A0A7S2XU57"/>
<dbReference type="Gene3D" id="2.60.120.650">
    <property type="entry name" value="Cupin"/>
    <property type="match status" value="1"/>
</dbReference>
<keyword evidence="8" id="KW-0805">Transcription regulation</keyword>
<evidence type="ECO:0000256" key="5">
    <source>
        <dbReference type="ARBA" id="ARBA00022964"/>
    </source>
</evidence>
<dbReference type="GO" id="GO:0106140">
    <property type="term" value="F:P-TEFb complex binding"/>
    <property type="evidence" value="ECO:0007669"/>
    <property type="project" value="TreeGrafter"/>
</dbReference>
<reference evidence="14" key="1">
    <citation type="submission" date="2021-01" db="EMBL/GenBank/DDBJ databases">
        <authorList>
            <person name="Corre E."/>
            <person name="Pelletier E."/>
            <person name="Niang G."/>
            <person name="Scheremetjew M."/>
            <person name="Finn R."/>
            <person name="Kale V."/>
            <person name="Holt S."/>
            <person name="Cochrane G."/>
            <person name="Meng A."/>
            <person name="Brown T."/>
            <person name="Cohen L."/>
        </authorList>
    </citation>
    <scope>NUCLEOTIDE SEQUENCE</scope>
    <source>
        <strain evidence="14">CCMP2084</strain>
    </source>
</reference>
<dbReference type="Pfam" id="PF02373">
    <property type="entry name" value="JmjC"/>
    <property type="match status" value="1"/>
</dbReference>
<evidence type="ECO:0000256" key="1">
    <source>
        <dbReference type="ARBA" id="ARBA00001954"/>
    </source>
</evidence>
<keyword evidence="4" id="KW-0156">Chromatin regulator</keyword>
<dbReference type="GO" id="GO:0005737">
    <property type="term" value="C:cytoplasm"/>
    <property type="evidence" value="ECO:0007669"/>
    <property type="project" value="TreeGrafter"/>
</dbReference>
<evidence type="ECO:0000256" key="10">
    <source>
        <dbReference type="ARBA" id="ARBA00023242"/>
    </source>
</evidence>
<dbReference type="PANTHER" id="PTHR12480:SF32">
    <property type="entry name" value="BIFUNCTIONAL ARGININE DEMETHYLASE AND LYSYL-HYDROXYLASE JMJD6"/>
    <property type="match status" value="1"/>
</dbReference>
<evidence type="ECO:0000256" key="8">
    <source>
        <dbReference type="ARBA" id="ARBA00023015"/>
    </source>
</evidence>
<keyword evidence="9" id="KW-0804">Transcription</keyword>
<feature type="compositionally biased region" description="Acidic residues" evidence="12">
    <location>
        <begin position="577"/>
        <end position="610"/>
    </location>
</feature>
<keyword evidence="3" id="KW-0479">Metal-binding</keyword>
<accession>A0A7S2XU57</accession>
<dbReference type="EMBL" id="HBHQ01021431">
    <property type="protein sequence ID" value="CAD9822627.1"/>
    <property type="molecule type" value="Transcribed_RNA"/>
</dbReference>
<evidence type="ECO:0000256" key="12">
    <source>
        <dbReference type="SAM" id="MobiDB-lite"/>
    </source>
</evidence>
<comment type="subcellular location">
    <subcellularLocation>
        <location evidence="2">Nucleus</location>
    </subcellularLocation>
</comment>
<dbReference type="InterPro" id="IPR003347">
    <property type="entry name" value="JmjC_dom"/>
</dbReference>
<keyword evidence="10" id="KW-0539">Nucleus</keyword>
<dbReference type="GO" id="GO:0033749">
    <property type="term" value="F:histone H4R3 demethylase activity"/>
    <property type="evidence" value="ECO:0007669"/>
    <property type="project" value="TreeGrafter"/>
</dbReference>
<evidence type="ECO:0000256" key="3">
    <source>
        <dbReference type="ARBA" id="ARBA00022723"/>
    </source>
</evidence>
<evidence type="ECO:0000256" key="9">
    <source>
        <dbReference type="ARBA" id="ARBA00023163"/>
    </source>
</evidence>
<keyword evidence="7" id="KW-0408">Iron</keyword>
<dbReference type="SUPFAM" id="SSF51197">
    <property type="entry name" value="Clavaminate synthase-like"/>
    <property type="match status" value="1"/>
</dbReference>
<dbReference type="PANTHER" id="PTHR12480">
    <property type="entry name" value="ARGININE DEMETHYLASE AND LYSYL-HYDROXYLASE JMJD"/>
    <property type="match status" value="1"/>
</dbReference>
<feature type="region of interest" description="Disordered" evidence="12">
    <location>
        <begin position="569"/>
        <end position="610"/>
    </location>
</feature>
<sequence>MTRPCYLAPSRRFRTFCLYLAFGVSSSVELKSPTLTPSIVPQNWQDEAIYECEVLSNCGGLIFDNVGTPEERATHMLHVPIGVGFGLYPEIYVSSKPWLVHRGAVTVSTRDVASVIVRTATDITIEEARAWCQSDEECIGFSFPWKSEKSLLTVDEVVFINAIVDFDYGYNANSNTYPVEWITHILHDRSKLSNRISDNIDIREGKWQEGSTTPYRPCCSANSTMPTIQELQEADTMERISCNISRADFYEQYEMTRKMVILEGCTDEWKAKDRWSSIERLLDRFDNETTWEFFVDSKVYPESTWSSVKSYYDIHKKKNSIETSGGLRLFRRLDPDNITNTLKEDYDVPQPFQDPNLDLYEKLPKFKTKWFPRGFGGPLQWFIVGSYGTGTGPHVDPHSTDAWSTLLTGHKWWVIYPKLPGSVSEIETKCSEACSDENSEFHVSSKANSWYVSVAKHASKFYYNNDAKAQLILQRAGETIYLPHGTIHAVANMDETIAVTEKWASRGNLEEIWREILTSGEPGDWQALYYHALNKEERKRIRNILWPITEESVKDIILSHVIYGGKGTDPSTFRYETEEEVDDEEDLDDEEDWDGEEDWDDEEDLDDDDEELMSYDTYLLKYEDVHS</sequence>
<evidence type="ECO:0000256" key="11">
    <source>
        <dbReference type="ARBA" id="ARBA00038068"/>
    </source>
</evidence>
<protein>
    <recommendedName>
        <fullName evidence="13">JmjC domain-containing protein</fullName>
    </recommendedName>
</protein>
<dbReference type="GO" id="GO:0005634">
    <property type="term" value="C:nucleus"/>
    <property type="evidence" value="ECO:0007669"/>
    <property type="project" value="UniProtKB-SubCell"/>
</dbReference>
<name>A0A7S2XU57_9STRA</name>
<keyword evidence="5" id="KW-0223">Dioxygenase</keyword>
<gene>
    <name evidence="14" type="ORF">ASEP1449_LOCUS14461</name>
</gene>
<comment type="similarity">
    <text evidence="11">Belongs to the JMJD6 family.</text>
</comment>
<evidence type="ECO:0000256" key="7">
    <source>
        <dbReference type="ARBA" id="ARBA00023004"/>
    </source>
</evidence>
<comment type="cofactor">
    <cofactor evidence="1">
        <name>Fe(2+)</name>
        <dbReference type="ChEBI" id="CHEBI:29033"/>
    </cofactor>
</comment>
<evidence type="ECO:0000256" key="4">
    <source>
        <dbReference type="ARBA" id="ARBA00022853"/>
    </source>
</evidence>
<evidence type="ECO:0000259" key="13">
    <source>
        <dbReference type="PROSITE" id="PS51184"/>
    </source>
</evidence>